<dbReference type="EMBL" id="MEXB01000013">
    <property type="protein sequence ID" value="OGC88037.1"/>
    <property type="molecule type" value="Genomic_DNA"/>
</dbReference>
<comment type="caution">
    <text evidence="1">The sequence shown here is derived from an EMBL/GenBank/DDBJ whole genome shotgun (WGS) entry which is preliminary data.</text>
</comment>
<organism evidence="1 2">
    <name type="scientific">Candidatus Adlerbacteria bacterium RIFOXYC1_FULL_48_26</name>
    <dbReference type="NCBI Taxonomy" id="1797247"/>
    <lineage>
        <taxon>Bacteria</taxon>
        <taxon>Candidatus Adleribacteriota</taxon>
    </lineage>
</organism>
<dbReference type="Proteomes" id="UP000176568">
    <property type="component" value="Unassembled WGS sequence"/>
</dbReference>
<dbReference type="STRING" id="1797247.A2419_00210"/>
<dbReference type="AlphaFoldDB" id="A0A1F4Y240"/>
<accession>A0A1F4Y240</accession>
<sequence length="114" mass="12802">MSYESRADLGLMGARTNRRVKVKVDKDAEAAEKIASFFSKMPGLDVRQGSCTYVHPSKINVKIADGVLTVDHRNKRTTVVGPHLDVVEAAFREWCAEEMCHAKVFPRKCSKQNH</sequence>
<gene>
    <name evidence="1" type="ORF">A2419_00210</name>
</gene>
<name>A0A1F4Y240_9BACT</name>
<protein>
    <submittedName>
        <fullName evidence="1">Uncharacterized protein</fullName>
    </submittedName>
</protein>
<evidence type="ECO:0000313" key="2">
    <source>
        <dbReference type="Proteomes" id="UP000176568"/>
    </source>
</evidence>
<reference evidence="1 2" key="1">
    <citation type="journal article" date="2016" name="Nat. Commun.">
        <title>Thousands of microbial genomes shed light on interconnected biogeochemical processes in an aquifer system.</title>
        <authorList>
            <person name="Anantharaman K."/>
            <person name="Brown C.T."/>
            <person name="Hug L.A."/>
            <person name="Sharon I."/>
            <person name="Castelle C.J."/>
            <person name="Probst A.J."/>
            <person name="Thomas B.C."/>
            <person name="Singh A."/>
            <person name="Wilkins M.J."/>
            <person name="Karaoz U."/>
            <person name="Brodie E.L."/>
            <person name="Williams K.H."/>
            <person name="Hubbard S.S."/>
            <person name="Banfield J.F."/>
        </authorList>
    </citation>
    <scope>NUCLEOTIDE SEQUENCE [LARGE SCALE GENOMIC DNA]</scope>
</reference>
<proteinExistence type="predicted"/>
<evidence type="ECO:0000313" key="1">
    <source>
        <dbReference type="EMBL" id="OGC88037.1"/>
    </source>
</evidence>